<dbReference type="Proteomes" id="UP000332933">
    <property type="component" value="Unassembled WGS sequence"/>
</dbReference>
<evidence type="ECO:0000313" key="2">
    <source>
        <dbReference type="EMBL" id="KAF0694466.1"/>
    </source>
</evidence>
<reference evidence="2" key="2">
    <citation type="submission" date="2019-06" db="EMBL/GenBank/DDBJ databases">
        <title>Genomics analysis of Aphanomyces spp. identifies a new class of oomycete effector associated with host adaptation.</title>
        <authorList>
            <person name="Gaulin E."/>
        </authorList>
    </citation>
    <scope>NUCLEOTIDE SEQUENCE</scope>
    <source>
        <strain evidence="2">CBS 578.67</strain>
    </source>
</reference>
<dbReference type="AlphaFoldDB" id="A0A485L196"/>
<organism evidence="3 4">
    <name type="scientific">Aphanomyces stellatus</name>
    <dbReference type="NCBI Taxonomy" id="120398"/>
    <lineage>
        <taxon>Eukaryota</taxon>
        <taxon>Sar</taxon>
        <taxon>Stramenopiles</taxon>
        <taxon>Oomycota</taxon>
        <taxon>Saprolegniomycetes</taxon>
        <taxon>Saprolegniales</taxon>
        <taxon>Verrucalvaceae</taxon>
        <taxon>Aphanomyces</taxon>
    </lineage>
</organism>
<feature type="transmembrane region" description="Helical" evidence="1">
    <location>
        <begin position="280"/>
        <end position="304"/>
    </location>
</feature>
<keyword evidence="1" id="KW-0812">Transmembrane</keyword>
<dbReference type="EMBL" id="CAADRA010005588">
    <property type="protein sequence ID" value="VFT91483.1"/>
    <property type="molecule type" value="Genomic_DNA"/>
</dbReference>
<feature type="transmembrane region" description="Helical" evidence="1">
    <location>
        <begin position="316"/>
        <end position="337"/>
    </location>
</feature>
<reference evidence="3 4" key="1">
    <citation type="submission" date="2019-03" db="EMBL/GenBank/DDBJ databases">
        <authorList>
            <person name="Gaulin E."/>
            <person name="Dumas B."/>
        </authorList>
    </citation>
    <scope>NUCLEOTIDE SEQUENCE [LARGE SCALE GENOMIC DNA]</scope>
    <source>
        <strain evidence="3">CBS 568.67</strain>
    </source>
</reference>
<keyword evidence="4" id="KW-1185">Reference proteome</keyword>
<evidence type="ECO:0000256" key="1">
    <source>
        <dbReference type="SAM" id="Phobius"/>
    </source>
</evidence>
<keyword evidence="1" id="KW-0472">Membrane</keyword>
<dbReference type="EMBL" id="VJMH01005567">
    <property type="protein sequence ID" value="KAF0694466.1"/>
    <property type="molecule type" value="Genomic_DNA"/>
</dbReference>
<feature type="transmembrane region" description="Helical" evidence="1">
    <location>
        <begin position="358"/>
        <end position="377"/>
    </location>
</feature>
<keyword evidence="1" id="KW-1133">Transmembrane helix</keyword>
<evidence type="ECO:0000313" key="4">
    <source>
        <dbReference type="Proteomes" id="UP000332933"/>
    </source>
</evidence>
<proteinExistence type="predicted"/>
<feature type="transmembrane region" description="Helical" evidence="1">
    <location>
        <begin position="34"/>
        <end position="53"/>
    </location>
</feature>
<accession>A0A485L196</accession>
<feature type="transmembrane region" description="Helical" evidence="1">
    <location>
        <begin position="222"/>
        <end position="246"/>
    </location>
</feature>
<evidence type="ECO:0000313" key="3">
    <source>
        <dbReference type="EMBL" id="VFT91483.1"/>
    </source>
</evidence>
<gene>
    <name evidence="3" type="primary">Aste57867_14665</name>
    <name evidence="2" type="ORF">As57867_014610</name>
    <name evidence="3" type="ORF">ASTE57867_14665</name>
</gene>
<feature type="transmembrane region" description="Helical" evidence="1">
    <location>
        <begin position="407"/>
        <end position="425"/>
    </location>
</feature>
<sequence length="442" mass="50372">MESRSNLHRFLVFGHVQRLPSPRRYAVRFCPYSLVYTLVYVLNVLLIPFKAYLTEPFPWQLQPLSSLNLNLNAPFDVFANTTITYFATKYNQESVPPGVVFTKDSGANSYLVRFSLALPATGDNRCVDYMHHFPGAIEAPQKFVKLRQIAGANFCSQGMASFLCDYVDRNASSRLSGQSYQCQIIAFVSFRVAASCTWIQLSTSDANAYDVYHAVQLLEAPWVSWLIFGLRCGLFGYIVHLLWYLYYRHYGPLLLNLRTLGLPKSQNNHSYEIHLGDPTWLILSHPFVSLFMLLDCFANALYGGAASIRTSQVSDIGAFCLGCMYGSRTVWAAYTLMRYATPWIHRRQWEEYFEPLDPGLLALTASFYAGPVMYFITRTRLVWFYQWLLASVVEKTQRQYDIDASPLTLNFLLVMAAVPLIHSLVSQASHRRFFNGTDASCT</sequence>
<name>A0A485L196_9STRA</name>
<protein>
    <submittedName>
        <fullName evidence="3">Aste57867_14665 protein</fullName>
    </submittedName>
</protein>